<protein>
    <recommendedName>
        <fullName evidence="3">Putative amidase domain-containing protein</fullName>
    </recommendedName>
</protein>
<dbReference type="PANTHER" id="PTHR40032:SF1">
    <property type="entry name" value="EXPORTED PROTEIN"/>
    <property type="match status" value="1"/>
</dbReference>
<proteinExistence type="predicted"/>
<reference evidence="4" key="1">
    <citation type="journal article" date="2014" name="Int. J. Syst. Evol. Microbiol.">
        <title>Complete genome sequence of Corynebacterium casei LMG S-19264T (=DSM 44701T), isolated from a smear-ripened cheese.</title>
        <authorList>
            <consortium name="US DOE Joint Genome Institute (JGI-PGF)"/>
            <person name="Walter F."/>
            <person name="Albersmeier A."/>
            <person name="Kalinowski J."/>
            <person name="Ruckert C."/>
        </authorList>
    </citation>
    <scope>NUCLEOTIDE SEQUENCE</scope>
    <source>
        <strain evidence="4">JCM 4059</strain>
    </source>
</reference>
<dbReference type="Pfam" id="PF12671">
    <property type="entry name" value="Amidase_6"/>
    <property type="match status" value="1"/>
</dbReference>
<evidence type="ECO:0000313" key="5">
    <source>
        <dbReference type="Proteomes" id="UP000638313"/>
    </source>
</evidence>
<sequence>MRKIASGLPGALTAAAAAAVVALATAAPASAAAAAPADSAQPLAATDVRALTTVAQGYLQQRADSVTLAGARRLAPAVPEQATPTLRKTLGTEFAQLAEQGRAYEKASGGYSRAEVTVTPGKAERKGDKATLRLNEKTSLFYPDVRSADEPKAEEYALDHTLTFTRDAANGTWVLAEDRPDIGSGDVTTYNTPPRTEAPAQGLAKEDRRTGTSGTDRAAAGQNTAGSKPSLAAGYNYTAMVNYANRYWQHPNSAYRTYGNDCTNFVSQAMKAGGWQQKGSGFWDRKDKDKWYYGGHTWTTSYTWAGAENWYWFATKYSHRTRALSNVWQMGLGDVLQADWNRDNTIDHTMIVTGFHGTDEIYLTYHTTNTHNRKLTNLLAKYPHTWWYAHRT</sequence>
<evidence type="ECO:0000259" key="3">
    <source>
        <dbReference type="Pfam" id="PF12671"/>
    </source>
</evidence>
<dbReference type="EMBL" id="BNBD01000005">
    <property type="protein sequence ID" value="GHF47115.1"/>
    <property type="molecule type" value="Genomic_DNA"/>
</dbReference>
<feature type="region of interest" description="Disordered" evidence="1">
    <location>
        <begin position="183"/>
        <end position="226"/>
    </location>
</feature>
<gene>
    <name evidence="4" type="ORF">GCM10010218_30510</name>
</gene>
<feature type="domain" description="Putative amidase" evidence="3">
    <location>
        <begin position="235"/>
        <end position="387"/>
    </location>
</feature>
<evidence type="ECO:0000256" key="2">
    <source>
        <dbReference type="SAM" id="SignalP"/>
    </source>
</evidence>
<feature type="compositionally biased region" description="Polar residues" evidence="1">
    <location>
        <begin position="211"/>
        <end position="226"/>
    </location>
</feature>
<dbReference type="RefSeq" id="WP_190130090.1">
    <property type="nucleotide sequence ID" value="NZ_BNBD01000005.1"/>
</dbReference>
<evidence type="ECO:0000313" key="4">
    <source>
        <dbReference type="EMBL" id="GHF47115.1"/>
    </source>
</evidence>
<name>A0A919ED90_9ACTN</name>
<dbReference type="Proteomes" id="UP000638313">
    <property type="component" value="Unassembled WGS sequence"/>
</dbReference>
<dbReference type="PANTHER" id="PTHR40032">
    <property type="entry name" value="EXPORTED PROTEIN-RELATED"/>
    <property type="match status" value="1"/>
</dbReference>
<feature type="signal peptide" evidence="2">
    <location>
        <begin position="1"/>
        <end position="31"/>
    </location>
</feature>
<organism evidence="4 5">
    <name type="scientific">Streptomyces mashuensis</name>
    <dbReference type="NCBI Taxonomy" id="33904"/>
    <lineage>
        <taxon>Bacteria</taxon>
        <taxon>Bacillati</taxon>
        <taxon>Actinomycetota</taxon>
        <taxon>Actinomycetes</taxon>
        <taxon>Kitasatosporales</taxon>
        <taxon>Streptomycetaceae</taxon>
        <taxon>Streptomyces</taxon>
    </lineage>
</organism>
<dbReference type="AlphaFoldDB" id="A0A919ED90"/>
<feature type="chain" id="PRO_5039169268" description="Putative amidase domain-containing protein" evidence="2">
    <location>
        <begin position="32"/>
        <end position="392"/>
    </location>
</feature>
<reference evidence="4" key="2">
    <citation type="submission" date="2020-09" db="EMBL/GenBank/DDBJ databases">
        <authorList>
            <person name="Sun Q."/>
            <person name="Ohkuma M."/>
        </authorList>
    </citation>
    <scope>NUCLEOTIDE SEQUENCE</scope>
    <source>
        <strain evidence="4">JCM 4059</strain>
    </source>
</reference>
<comment type="caution">
    <text evidence="4">The sequence shown here is derived from an EMBL/GenBank/DDBJ whole genome shotgun (WGS) entry which is preliminary data.</text>
</comment>
<evidence type="ECO:0000256" key="1">
    <source>
        <dbReference type="SAM" id="MobiDB-lite"/>
    </source>
</evidence>
<keyword evidence="5" id="KW-1185">Reference proteome</keyword>
<accession>A0A919ED90</accession>
<dbReference type="InterPro" id="IPR024301">
    <property type="entry name" value="Amidase_6"/>
</dbReference>
<keyword evidence="2" id="KW-0732">Signal</keyword>